<feature type="region of interest" description="Disordered" evidence="2">
    <location>
        <begin position="246"/>
        <end position="393"/>
    </location>
</feature>
<protein>
    <submittedName>
        <fullName evidence="3">Uncharacterized protein</fullName>
    </submittedName>
</protein>
<reference evidence="4" key="1">
    <citation type="journal article" date="2019" name="Int. J. Syst. Evol. Microbiol.">
        <title>The Global Catalogue of Microorganisms (GCM) 10K type strain sequencing project: providing services to taxonomists for standard genome sequencing and annotation.</title>
        <authorList>
            <consortium name="The Broad Institute Genomics Platform"/>
            <consortium name="The Broad Institute Genome Sequencing Center for Infectious Disease"/>
            <person name="Wu L."/>
            <person name="Ma J."/>
        </authorList>
    </citation>
    <scope>NUCLEOTIDE SEQUENCE [LARGE SCALE GENOMIC DNA]</scope>
    <source>
        <strain evidence="4">JCM 17326</strain>
    </source>
</reference>
<feature type="compositionally biased region" description="Basic and acidic residues" evidence="2">
    <location>
        <begin position="309"/>
        <end position="332"/>
    </location>
</feature>
<feature type="region of interest" description="Disordered" evidence="2">
    <location>
        <begin position="91"/>
        <end position="113"/>
    </location>
</feature>
<keyword evidence="1" id="KW-0175">Coiled coil</keyword>
<comment type="caution">
    <text evidence="3">The sequence shown here is derived from an EMBL/GenBank/DDBJ whole genome shotgun (WGS) entry which is preliminary data.</text>
</comment>
<dbReference type="EMBL" id="BAABDQ010000002">
    <property type="protein sequence ID" value="GAA3531900.1"/>
    <property type="molecule type" value="Genomic_DNA"/>
</dbReference>
<feature type="compositionally biased region" description="Basic and acidic residues" evidence="2">
    <location>
        <begin position="374"/>
        <end position="393"/>
    </location>
</feature>
<evidence type="ECO:0000313" key="3">
    <source>
        <dbReference type="EMBL" id="GAA3531900.1"/>
    </source>
</evidence>
<feature type="compositionally biased region" description="Basic and acidic residues" evidence="2">
    <location>
        <begin position="339"/>
        <end position="348"/>
    </location>
</feature>
<keyword evidence="4" id="KW-1185">Reference proteome</keyword>
<dbReference type="RefSeq" id="WP_345558870.1">
    <property type="nucleotide sequence ID" value="NZ_BAABDQ010000002.1"/>
</dbReference>
<feature type="region of interest" description="Disordered" evidence="2">
    <location>
        <begin position="1"/>
        <end position="42"/>
    </location>
</feature>
<evidence type="ECO:0000313" key="4">
    <source>
        <dbReference type="Proteomes" id="UP001500630"/>
    </source>
</evidence>
<evidence type="ECO:0000256" key="2">
    <source>
        <dbReference type="SAM" id="MobiDB-lite"/>
    </source>
</evidence>
<evidence type="ECO:0000256" key="1">
    <source>
        <dbReference type="SAM" id="Coils"/>
    </source>
</evidence>
<feature type="compositionally biased region" description="Acidic residues" evidence="2">
    <location>
        <begin position="289"/>
        <end position="308"/>
    </location>
</feature>
<dbReference type="Proteomes" id="UP001500630">
    <property type="component" value="Unassembled WGS sequence"/>
</dbReference>
<feature type="compositionally biased region" description="Basic and acidic residues" evidence="2">
    <location>
        <begin position="9"/>
        <end position="33"/>
    </location>
</feature>
<proteinExistence type="predicted"/>
<gene>
    <name evidence="3" type="ORF">GCM10022419_008620</name>
</gene>
<feature type="compositionally biased region" description="Basic and acidic residues" evidence="2">
    <location>
        <begin position="246"/>
        <end position="256"/>
    </location>
</feature>
<feature type="coiled-coil region" evidence="1">
    <location>
        <begin position="118"/>
        <end position="161"/>
    </location>
</feature>
<accession>A0ABP6VE02</accession>
<organism evidence="3 4">
    <name type="scientific">Nonomuraea rosea</name>
    <dbReference type="NCBI Taxonomy" id="638574"/>
    <lineage>
        <taxon>Bacteria</taxon>
        <taxon>Bacillati</taxon>
        <taxon>Actinomycetota</taxon>
        <taxon>Actinomycetes</taxon>
        <taxon>Streptosporangiales</taxon>
        <taxon>Streptosporangiaceae</taxon>
        <taxon>Nonomuraea</taxon>
    </lineage>
</organism>
<name>A0ABP6VE02_9ACTN</name>
<sequence length="393" mass="43683">MAFLSRLFKRGDPPAEREEARRRGMRDAREHPLGEFTDPEFQPSYVTELRARAREQVTEVDRRLAAARTALLDRALGAREIILRELGRSDTRPEPAAYTNGHSASAPDAAPPDPFISIAEARTRRAEARRRVVVEEANASVQRARARIEHLTQEWESALIERDHEVEAVHARAEQLIAAYKSGVLKAHPRKEEIPSLWKGEVIAVNATGDSPAAISGRQEIGRILREVEDRIEVWHAEVLPRELQRELPRDPHAGRPAELPSGKHHQLSPAPADAEGEPPAPTPLTSEDALDTALDAEDALDAEEELDARDAPADRDAQDVLDVEDVREVPHGRAAWRTGEDPDDLRNTDVPGTTTASDRRRTGSDAPGARTATSERDAPSEWEPWRDRQEGD</sequence>